<evidence type="ECO:0000313" key="4">
    <source>
        <dbReference type="Proteomes" id="UP000886891"/>
    </source>
</evidence>
<name>A0A9D1SWF0_9FIRM</name>
<dbReference type="InterPro" id="IPR005185">
    <property type="entry name" value="YccF"/>
</dbReference>
<comment type="caution">
    <text evidence="3">The sequence shown here is derived from an EMBL/GenBank/DDBJ whole genome shotgun (WGS) entry which is preliminary data.</text>
</comment>
<dbReference type="EMBL" id="DVOH01000006">
    <property type="protein sequence ID" value="HIU99572.1"/>
    <property type="molecule type" value="Genomic_DNA"/>
</dbReference>
<protein>
    <submittedName>
        <fullName evidence="3">YccF domain-containing protein</fullName>
    </submittedName>
</protein>
<dbReference type="NCBIfam" id="NF008740">
    <property type="entry name" value="PRK11770.1-2"/>
    <property type="match status" value="1"/>
</dbReference>
<proteinExistence type="predicted"/>
<evidence type="ECO:0000313" key="3">
    <source>
        <dbReference type="EMBL" id="HIU99572.1"/>
    </source>
</evidence>
<dbReference type="InterPro" id="IPR031308">
    <property type="entry name" value="UCP028777"/>
</dbReference>
<dbReference type="Pfam" id="PF03733">
    <property type="entry name" value="YccF"/>
    <property type="match status" value="2"/>
</dbReference>
<dbReference type="PANTHER" id="PTHR42903:SF1">
    <property type="entry name" value="INNER MEMBRANE PROTEIN YCCF"/>
    <property type="match status" value="1"/>
</dbReference>
<keyword evidence="1" id="KW-0812">Transmembrane</keyword>
<feature type="transmembrane region" description="Helical" evidence="1">
    <location>
        <begin position="7"/>
        <end position="35"/>
    </location>
</feature>
<dbReference type="GO" id="GO:0005886">
    <property type="term" value="C:plasma membrane"/>
    <property type="evidence" value="ECO:0007669"/>
    <property type="project" value="TreeGrafter"/>
</dbReference>
<accession>A0A9D1SWF0</accession>
<evidence type="ECO:0000256" key="1">
    <source>
        <dbReference type="SAM" id="Phobius"/>
    </source>
</evidence>
<keyword evidence="1" id="KW-0472">Membrane</keyword>
<sequence length="118" mass="13219">MKTLGNILWFLLTGFWTGLAYAFLGLIWCITIIGIPFGKQCFKLAGLMFWPFGKDVDCEFGKHAILNIIWIIFGGLELCLGFLLAGLFWCITIIGIPFGKQCFKFARLALMPFGATVK</sequence>
<reference evidence="3" key="1">
    <citation type="submission" date="2020-10" db="EMBL/GenBank/DDBJ databases">
        <authorList>
            <person name="Gilroy R."/>
        </authorList>
    </citation>
    <scope>NUCLEOTIDE SEQUENCE</scope>
    <source>
        <strain evidence="3">23406</strain>
    </source>
</reference>
<feature type="transmembrane region" description="Helical" evidence="1">
    <location>
        <begin position="68"/>
        <end position="98"/>
    </location>
</feature>
<dbReference type="PANTHER" id="PTHR42903">
    <property type="entry name" value="INNER MEMBRANE PROTEIN YCCF"/>
    <property type="match status" value="1"/>
</dbReference>
<keyword evidence="1" id="KW-1133">Transmembrane helix</keyword>
<dbReference type="AlphaFoldDB" id="A0A9D1SWF0"/>
<dbReference type="PIRSF" id="PIRSF028777">
    <property type="entry name" value="UCP028777"/>
    <property type="match status" value="1"/>
</dbReference>
<gene>
    <name evidence="3" type="ORF">IAB14_00475</name>
</gene>
<evidence type="ECO:0000259" key="2">
    <source>
        <dbReference type="Pfam" id="PF03733"/>
    </source>
</evidence>
<dbReference type="Proteomes" id="UP000886891">
    <property type="component" value="Unassembled WGS sequence"/>
</dbReference>
<dbReference type="InterPro" id="IPR052937">
    <property type="entry name" value="Inner_membrane_protein"/>
</dbReference>
<reference evidence="3" key="2">
    <citation type="journal article" date="2021" name="PeerJ">
        <title>Extensive microbial diversity within the chicken gut microbiome revealed by metagenomics and culture.</title>
        <authorList>
            <person name="Gilroy R."/>
            <person name="Ravi A."/>
            <person name="Getino M."/>
            <person name="Pursley I."/>
            <person name="Horton D.L."/>
            <person name="Alikhan N.F."/>
            <person name="Baker D."/>
            <person name="Gharbi K."/>
            <person name="Hall N."/>
            <person name="Watson M."/>
            <person name="Adriaenssens E.M."/>
            <person name="Foster-Nyarko E."/>
            <person name="Jarju S."/>
            <person name="Secka A."/>
            <person name="Antonio M."/>
            <person name="Oren A."/>
            <person name="Chaudhuri R.R."/>
            <person name="La Ragione R."/>
            <person name="Hildebrand F."/>
            <person name="Pallen M.J."/>
        </authorList>
    </citation>
    <scope>NUCLEOTIDE SEQUENCE</scope>
    <source>
        <strain evidence="3">23406</strain>
    </source>
</reference>
<feature type="domain" description="Inner membrane component" evidence="2">
    <location>
        <begin position="4"/>
        <end position="54"/>
    </location>
</feature>
<feature type="domain" description="Inner membrane component" evidence="2">
    <location>
        <begin position="65"/>
        <end position="114"/>
    </location>
</feature>
<organism evidence="3 4">
    <name type="scientific">Candidatus Stercoripulliclostridium merdipullorum</name>
    <dbReference type="NCBI Taxonomy" id="2840952"/>
    <lineage>
        <taxon>Bacteria</taxon>
        <taxon>Bacillati</taxon>
        <taxon>Bacillota</taxon>
        <taxon>Clostridia</taxon>
        <taxon>Eubacteriales</taxon>
        <taxon>Candidatus Stercoripulliclostridium</taxon>
    </lineage>
</organism>